<evidence type="ECO:0000256" key="8">
    <source>
        <dbReference type="RuleBase" id="RU361226"/>
    </source>
</evidence>
<dbReference type="Pfam" id="PF00175">
    <property type="entry name" value="NAD_binding_1"/>
    <property type="match status" value="1"/>
</dbReference>
<comment type="similarity">
    <text evidence="2 8">Belongs to the flavoprotein pyridine nucleotide cytochrome reductase family.</text>
</comment>
<dbReference type="InterPro" id="IPR008333">
    <property type="entry name" value="Cbr1-like_FAD-bd_dom"/>
</dbReference>
<dbReference type="PANTHER" id="PTHR19370">
    <property type="entry name" value="NADH-CYTOCHROME B5 REDUCTASE"/>
    <property type="match status" value="1"/>
</dbReference>
<dbReference type="PRINTS" id="PR00371">
    <property type="entry name" value="FPNCR"/>
</dbReference>
<evidence type="ECO:0000256" key="6">
    <source>
        <dbReference type="ARBA" id="ARBA00023027"/>
    </source>
</evidence>
<dbReference type="EMBL" id="VVIM01000002">
    <property type="protein sequence ID" value="KAB0802583.1"/>
    <property type="molecule type" value="Genomic_DNA"/>
</dbReference>
<keyword evidence="3 7" id="KW-0285">Flavoprotein</keyword>
<feature type="binding site" evidence="7">
    <location>
        <position position="124"/>
    </location>
    <ligand>
        <name>FAD</name>
        <dbReference type="ChEBI" id="CHEBI:57692"/>
    </ligand>
</feature>
<feature type="binding site" evidence="7">
    <location>
        <position position="131"/>
    </location>
    <ligand>
        <name>FAD</name>
        <dbReference type="ChEBI" id="CHEBI:57692"/>
    </ligand>
</feature>
<evidence type="ECO:0000256" key="5">
    <source>
        <dbReference type="ARBA" id="ARBA00023002"/>
    </source>
</evidence>
<keyword evidence="5 8" id="KW-0560">Oxidoreductase</keyword>
<accession>A0A5N4AZ68</accession>
<proteinExistence type="inferred from homology"/>
<protein>
    <recommendedName>
        <fullName evidence="8">NADH-cytochrome b5 reductase</fullName>
        <ecNumber evidence="8">1.6.2.2</ecNumber>
    </recommendedName>
</protein>
<evidence type="ECO:0000256" key="1">
    <source>
        <dbReference type="ARBA" id="ARBA00001974"/>
    </source>
</evidence>
<dbReference type="PANTHER" id="PTHR19370:SF184">
    <property type="entry name" value="NADH-CYTOCHROME B5 REDUCTASE-LIKE"/>
    <property type="match status" value="1"/>
</dbReference>
<evidence type="ECO:0000313" key="11">
    <source>
        <dbReference type="Proteomes" id="UP000327044"/>
    </source>
</evidence>
<dbReference type="InterPro" id="IPR001834">
    <property type="entry name" value="CBR-like"/>
</dbReference>
<dbReference type="PRINTS" id="PR00406">
    <property type="entry name" value="CYTB5RDTASE"/>
</dbReference>
<feature type="binding site" evidence="7">
    <location>
        <position position="104"/>
    </location>
    <ligand>
        <name>FAD</name>
        <dbReference type="ChEBI" id="CHEBI:57692"/>
    </ligand>
</feature>
<evidence type="ECO:0000313" key="10">
    <source>
        <dbReference type="EMBL" id="KAB0802583.1"/>
    </source>
</evidence>
<gene>
    <name evidence="10" type="ORF">PPYR_04769</name>
</gene>
<feature type="binding site" evidence="7">
    <location>
        <position position="106"/>
    </location>
    <ligand>
        <name>FAD</name>
        <dbReference type="ChEBI" id="CHEBI:57692"/>
    </ligand>
</feature>
<dbReference type="AlphaFoldDB" id="A0A5N4AZ68"/>
<comment type="cofactor">
    <cofactor evidence="1 7 8">
        <name>FAD</name>
        <dbReference type="ChEBI" id="CHEBI:57692"/>
    </cofactor>
</comment>
<name>A0A5N4AZ68_PHOPY</name>
<sequence>MEPPLKPNEADCCNSGCNPCIFDVYEDQLNKYLNKQLYISDARNCLSQTAYTAFTLKEIKPHAKNTFIYTFRYGNTPDNCNRVLYKPGQHLLMKADDNAVQFTRAYTPIPGDGTDLLSFTVLVKLYENGAMSAFFRNLRMNDDVLWRGPYGDYEVDYGLSRLLLIAQGTGIAPLYTIAHDILHNESCETFVHLFLCSRTEDDIPLRDELYQLASYWNFTYEIFLSQATRVRCKYNETVHDFRLSSNEIEAYFLRISDDRLQVLICGSDAFNVDVSRLVTECKTDGTEIVAL</sequence>
<evidence type="ECO:0000256" key="4">
    <source>
        <dbReference type="ARBA" id="ARBA00022827"/>
    </source>
</evidence>
<dbReference type="Pfam" id="PF09791">
    <property type="entry name" value="Oxidored-like"/>
    <property type="match status" value="1"/>
</dbReference>
<organism evidence="10 11">
    <name type="scientific">Photinus pyralis</name>
    <name type="common">Common eastern firefly</name>
    <name type="synonym">Lampyris pyralis</name>
    <dbReference type="NCBI Taxonomy" id="7054"/>
    <lineage>
        <taxon>Eukaryota</taxon>
        <taxon>Metazoa</taxon>
        <taxon>Ecdysozoa</taxon>
        <taxon>Arthropoda</taxon>
        <taxon>Hexapoda</taxon>
        <taxon>Insecta</taxon>
        <taxon>Pterygota</taxon>
        <taxon>Neoptera</taxon>
        <taxon>Endopterygota</taxon>
        <taxon>Coleoptera</taxon>
        <taxon>Polyphaga</taxon>
        <taxon>Elateriformia</taxon>
        <taxon>Elateroidea</taxon>
        <taxon>Lampyridae</taxon>
        <taxon>Lampyrinae</taxon>
        <taxon>Photinus</taxon>
    </lineage>
</organism>
<dbReference type="InterPro" id="IPR001433">
    <property type="entry name" value="OxRdtase_FAD/NAD-bd"/>
</dbReference>
<dbReference type="InterPro" id="IPR017927">
    <property type="entry name" value="FAD-bd_FR_type"/>
</dbReference>
<dbReference type="InParanoid" id="A0A5N4AZ68"/>
<dbReference type="InterPro" id="IPR001709">
    <property type="entry name" value="Flavoprot_Pyr_Nucl_cyt_Rdtase"/>
</dbReference>
<feature type="domain" description="FAD-binding FR-type" evidence="9">
    <location>
        <begin position="49"/>
        <end position="156"/>
    </location>
</feature>
<keyword evidence="11" id="KW-1185">Reference proteome</keyword>
<evidence type="ECO:0000256" key="3">
    <source>
        <dbReference type="ARBA" id="ARBA00022630"/>
    </source>
</evidence>
<dbReference type="InterPro" id="IPR039261">
    <property type="entry name" value="FNR_nucleotide-bd"/>
</dbReference>
<dbReference type="CDD" id="cd06183">
    <property type="entry name" value="cyt_b5_reduct_like"/>
    <property type="match status" value="1"/>
</dbReference>
<evidence type="ECO:0000256" key="7">
    <source>
        <dbReference type="PIRSR" id="PIRSR601834-1"/>
    </source>
</evidence>
<evidence type="ECO:0000259" key="9">
    <source>
        <dbReference type="PROSITE" id="PS51384"/>
    </source>
</evidence>
<keyword evidence="6 8" id="KW-0520">NAD</keyword>
<evidence type="ECO:0000256" key="2">
    <source>
        <dbReference type="ARBA" id="ARBA00006105"/>
    </source>
</evidence>
<keyword evidence="4 7" id="KW-0274">FAD</keyword>
<dbReference type="Pfam" id="PF00970">
    <property type="entry name" value="FAD_binding_6"/>
    <property type="match status" value="1"/>
</dbReference>
<dbReference type="SUPFAM" id="SSF52343">
    <property type="entry name" value="Ferredoxin reductase-like, C-terminal NADP-linked domain"/>
    <property type="match status" value="1"/>
</dbReference>
<dbReference type="SUPFAM" id="SSF63380">
    <property type="entry name" value="Riboflavin synthase domain-like"/>
    <property type="match status" value="1"/>
</dbReference>
<dbReference type="Gene3D" id="3.40.50.80">
    <property type="entry name" value="Nucleotide-binding domain of ferredoxin-NADP reductase (FNR) module"/>
    <property type="match status" value="1"/>
</dbReference>
<dbReference type="Proteomes" id="UP000327044">
    <property type="component" value="Unassembled WGS sequence"/>
</dbReference>
<dbReference type="GO" id="GO:0090524">
    <property type="term" value="F:cytochrome-b5 reductase activity, acting on NADH"/>
    <property type="evidence" value="ECO:0007669"/>
    <property type="project" value="UniProtKB-EC"/>
</dbReference>
<dbReference type="FunCoup" id="A0A5N4AZ68">
    <property type="interactions" value="374"/>
</dbReference>
<dbReference type="OrthoDB" id="432685at2759"/>
<dbReference type="PROSITE" id="PS51384">
    <property type="entry name" value="FAD_FR"/>
    <property type="match status" value="1"/>
</dbReference>
<dbReference type="Gene3D" id="2.40.30.10">
    <property type="entry name" value="Translation factors"/>
    <property type="match status" value="1"/>
</dbReference>
<dbReference type="InterPro" id="IPR019180">
    <property type="entry name" value="Oxidoreductase-like_N"/>
</dbReference>
<dbReference type="InterPro" id="IPR017938">
    <property type="entry name" value="Riboflavin_synthase-like_b-brl"/>
</dbReference>
<comment type="catalytic activity">
    <reaction evidence="8">
        <text>2 Fe(III)-[cytochrome b5] + NADH = 2 Fe(II)-[cytochrome b5] + NAD(+) + H(+)</text>
        <dbReference type="Rhea" id="RHEA:46680"/>
        <dbReference type="Rhea" id="RHEA-COMP:10438"/>
        <dbReference type="Rhea" id="RHEA-COMP:10439"/>
        <dbReference type="ChEBI" id="CHEBI:15378"/>
        <dbReference type="ChEBI" id="CHEBI:29033"/>
        <dbReference type="ChEBI" id="CHEBI:29034"/>
        <dbReference type="ChEBI" id="CHEBI:57540"/>
        <dbReference type="ChEBI" id="CHEBI:57945"/>
        <dbReference type="EC" id="1.6.2.2"/>
    </reaction>
</comment>
<comment type="caution">
    <text evidence="10">The sequence shown here is derived from an EMBL/GenBank/DDBJ whole genome shotgun (WGS) entry which is preliminary data.</text>
</comment>
<dbReference type="EC" id="1.6.2.2" evidence="8"/>
<feature type="binding site" evidence="7">
    <location>
        <position position="132"/>
    </location>
    <ligand>
        <name>FAD</name>
        <dbReference type="ChEBI" id="CHEBI:57692"/>
    </ligand>
</feature>
<reference evidence="10 11" key="1">
    <citation type="journal article" date="2018" name="Elife">
        <title>Firefly genomes illuminate parallel origins of bioluminescence in beetles.</title>
        <authorList>
            <person name="Fallon T.R."/>
            <person name="Lower S.E."/>
            <person name="Chang C.H."/>
            <person name="Bessho-Uehara M."/>
            <person name="Martin G.J."/>
            <person name="Bewick A.J."/>
            <person name="Behringer M."/>
            <person name="Debat H.J."/>
            <person name="Wong I."/>
            <person name="Day J.C."/>
            <person name="Suvorov A."/>
            <person name="Silva C.J."/>
            <person name="Stanger-Hall K.F."/>
            <person name="Hall D.W."/>
            <person name="Schmitz R.J."/>
            <person name="Nelson D.R."/>
            <person name="Lewis S.M."/>
            <person name="Shigenobu S."/>
            <person name="Bybee S.M."/>
            <person name="Larracuente A.M."/>
            <person name="Oba Y."/>
            <person name="Weng J.K."/>
        </authorList>
    </citation>
    <scope>NUCLEOTIDE SEQUENCE [LARGE SCALE GENOMIC DNA]</scope>
    <source>
        <strain evidence="10">1611_PpyrPB1</strain>
        <tissue evidence="10">Whole body</tissue>
    </source>
</reference>
<feature type="binding site" evidence="7">
    <location>
        <position position="122"/>
    </location>
    <ligand>
        <name>FAD</name>
        <dbReference type="ChEBI" id="CHEBI:57692"/>
    </ligand>
</feature>